<proteinExistence type="predicted"/>
<organism evidence="1 2">
    <name type="scientific">Zalaria obscura</name>
    <dbReference type="NCBI Taxonomy" id="2024903"/>
    <lineage>
        <taxon>Eukaryota</taxon>
        <taxon>Fungi</taxon>
        <taxon>Dikarya</taxon>
        <taxon>Ascomycota</taxon>
        <taxon>Pezizomycotina</taxon>
        <taxon>Dothideomycetes</taxon>
        <taxon>Dothideomycetidae</taxon>
        <taxon>Dothideales</taxon>
        <taxon>Zalariaceae</taxon>
        <taxon>Zalaria</taxon>
    </lineage>
</organism>
<name>A0ACC3SEC0_9PEZI</name>
<evidence type="ECO:0000313" key="1">
    <source>
        <dbReference type="EMBL" id="KAK8210311.1"/>
    </source>
</evidence>
<protein>
    <submittedName>
        <fullName evidence="1">Uncharacterized protein</fullName>
    </submittedName>
</protein>
<dbReference type="Proteomes" id="UP001320706">
    <property type="component" value="Unassembled WGS sequence"/>
</dbReference>
<dbReference type="EMBL" id="JAMKPW020000015">
    <property type="protein sequence ID" value="KAK8210311.1"/>
    <property type="molecule type" value="Genomic_DNA"/>
</dbReference>
<sequence>MVVNKFQIEAALHAEKQEISAGRLKEDNPLDLSEDFRIFCEACRRSDLKVCQEQISKGVNINARDRFDYTPLILASLCGHYEVARLLLESGALCERDTFQGERCLYNALNDRIRNLLLSYDYSKSSDPLQPLAGHITSLLARDHPKTADLTLNTYDASFELHKFVLSARSPYFAAKLAAAPDSKSWKLSQRVPTQSFETAIRYLYLGEVSANLGDGEEEQAILTGIDKLGRQLEIETLFESIIEGGDRRKARQRRSEELNRGRDQLASWFNNNVLKHKMTAPIEKADDVKWDRDNGIFADVLLRADEPADEEEEEEAENEASDAPEVRRTEGPLNGIPIGNFSQSSRSPSQTRKQRDSVLFPVHRAMLLRSEFFNAMFSSSFREAQETPYLQIVPIDCSPRVLEIVLTYLYTEKADFPLDVAVDVLFAADLLFIEKLKQRAAVIISTLGNGTASVVEAENPRGETALEDVVDIYDVIRAGWDTRVHRLEEFGARYIAYRLERFIDEPEFAEIVRESAARIKGRQETDTVELIDDIRYYLSERFRLRFEDSGLDEMMDESEAVDSDMPQLPGKDVFHPDAILDDDDEAIDVRSGQTPPDGSGAAADLERLMEGAVIRTLDGEIAGDEFAQDAINYQILLGKIDTLLDNLALDA</sequence>
<accession>A0ACC3SEC0</accession>
<keyword evidence="2" id="KW-1185">Reference proteome</keyword>
<comment type="caution">
    <text evidence="1">The sequence shown here is derived from an EMBL/GenBank/DDBJ whole genome shotgun (WGS) entry which is preliminary data.</text>
</comment>
<evidence type="ECO:0000313" key="2">
    <source>
        <dbReference type="Proteomes" id="UP001320706"/>
    </source>
</evidence>
<gene>
    <name evidence="1" type="ORF">M8818_003479</name>
</gene>
<reference evidence="1" key="1">
    <citation type="submission" date="2024-02" db="EMBL/GenBank/DDBJ databases">
        <title>Metagenome Assembled Genome of Zalaria obscura JY119.</title>
        <authorList>
            <person name="Vighnesh L."/>
            <person name="Jagadeeshwari U."/>
            <person name="Venkata Ramana C."/>
            <person name="Sasikala C."/>
        </authorList>
    </citation>
    <scope>NUCLEOTIDE SEQUENCE</scope>
    <source>
        <strain evidence="1">JY119</strain>
    </source>
</reference>